<gene>
    <name evidence="9" type="ORF">MENT_LOCUS14752</name>
</gene>
<dbReference type="GO" id="GO:0040031">
    <property type="term" value="P:snRNA modification"/>
    <property type="evidence" value="ECO:0007669"/>
    <property type="project" value="TreeGrafter"/>
</dbReference>
<evidence type="ECO:0000256" key="3">
    <source>
        <dbReference type="ARBA" id="ARBA00022679"/>
    </source>
</evidence>
<dbReference type="AlphaFoldDB" id="A0A6V7UM26"/>
<protein>
    <recommendedName>
        <fullName evidence="6">RNA methyltransferase</fullName>
        <ecNumber evidence="6">2.1.1.-</ecNumber>
    </recommendedName>
</protein>
<accession>A0A6V7UM26</accession>
<dbReference type="OrthoDB" id="10017101at2759"/>
<dbReference type="Pfam" id="PF13847">
    <property type="entry name" value="Methyltransf_31"/>
    <property type="match status" value="1"/>
</dbReference>
<dbReference type="SUPFAM" id="SSF53335">
    <property type="entry name" value="S-adenosyl-L-methionine-dependent methyltransferases"/>
    <property type="match status" value="1"/>
</dbReference>
<dbReference type="InterPro" id="IPR025714">
    <property type="entry name" value="Methyltranfer_dom"/>
</dbReference>
<comment type="similarity">
    <text evidence="1 6">Belongs to the methyltransferase superfamily.</text>
</comment>
<dbReference type="PANTHER" id="PTHR12315:SF0">
    <property type="entry name" value="7SK SNRNA METHYLPHOSPHATE CAPPING ENZYME"/>
    <property type="match status" value="1"/>
</dbReference>
<evidence type="ECO:0000313" key="9">
    <source>
        <dbReference type="EMBL" id="CAD2161296.1"/>
    </source>
</evidence>
<dbReference type="FunFam" id="3.40.50.150:FF:000083">
    <property type="entry name" value="7SK snRNA methylphosphate capping enzyme"/>
    <property type="match status" value="1"/>
</dbReference>
<sequence>MEEEFCSNTSSPSGLPSSSSTATNSLVSSEKKEKKNERFRYGNFNRYYGVRTKGFDHDPRLDILPKEWFNKKRILDVGCNAGHLTLEIAKELKPSWILGIDIDDHLIGVARKNIRHYFECNDDEKGQEFIGKFPASIKNYNVWFSRENYVLESDEYLEMIREEYDVILALSISKWIHLNWGDEGIKRFFKRTFKHLNRGGRLLLELQDWSKYYKRAKTTPEMFETYKNIKFKPDQFKNYLIDEVGFVECQQLGIPKAVTRGFERPILVFQKVNNLNSRKRQLIEDKRENDQKLPEKKFC</sequence>
<feature type="region of interest" description="Disordered" evidence="7">
    <location>
        <begin position="1"/>
        <end position="34"/>
    </location>
</feature>
<name>A0A6V7UM26_MELEN</name>
<keyword evidence="4 5" id="KW-0949">S-adenosyl-L-methionine</keyword>
<keyword evidence="3 6" id="KW-0808">Transferase</keyword>
<dbReference type="InterPro" id="IPR024160">
    <property type="entry name" value="BIN3_SAM-bd_dom"/>
</dbReference>
<dbReference type="InterPro" id="IPR039772">
    <property type="entry name" value="Bin3-like"/>
</dbReference>
<evidence type="ECO:0000256" key="2">
    <source>
        <dbReference type="ARBA" id="ARBA00022603"/>
    </source>
</evidence>
<dbReference type="EC" id="2.1.1.-" evidence="6"/>
<dbReference type="EMBL" id="CAJEWN010000084">
    <property type="protein sequence ID" value="CAD2161296.1"/>
    <property type="molecule type" value="Genomic_DNA"/>
</dbReference>
<evidence type="ECO:0000256" key="1">
    <source>
        <dbReference type="ARBA" id="ARBA00008361"/>
    </source>
</evidence>
<dbReference type="Proteomes" id="UP000580250">
    <property type="component" value="Unassembled WGS sequence"/>
</dbReference>
<dbReference type="InterPro" id="IPR010675">
    <property type="entry name" value="Bin3_C"/>
</dbReference>
<evidence type="ECO:0000256" key="7">
    <source>
        <dbReference type="SAM" id="MobiDB-lite"/>
    </source>
</evidence>
<dbReference type="CDD" id="cd02440">
    <property type="entry name" value="AdoMet_MTases"/>
    <property type="match status" value="1"/>
</dbReference>
<keyword evidence="2 6" id="KW-0489">Methyltransferase</keyword>
<dbReference type="InterPro" id="IPR029063">
    <property type="entry name" value="SAM-dependent_MTases_sf"/>
</dbReference>
<comment type="caution">
    <text evidence="9">The sequence shown here is derived from an EMBL/GenBank/DDBJ whole genome shotgun (WGS) entry which is preliminary data.</text>
</comment>
<dbReference type="GO" id="GO:0008171">
    <property type="term" value="F:O-methyltransferase activity"/>
    <property type="evidence" value="ECO:0007669"/>
    <property type="project" value="UniProtKB-UniRule"/>
</dbReference>
<proteinExistence type="inferred from homology"/>
<dbReference type="PROSITE" id="PS51515">
    <property type="entry name" value="BIN3_SAM"/>
    <property type="match status" value="1"/>
</dbReference>
<organism evidence="9 10">
    <name type="scientific">Meloidogyne enterolobii</name>
    <name type="common">Root-knot nematode worm</name>
    <name type="synonym">Meloidogyne mayaguensis</name>
    <dbReference type="NCBI Taxonomy" id="390850"/>
    <lineage>
        <taxon>Eukaryota</taxon>
        <taxon>Metazoa</taxon>
        <taxon>Ecdysozoa</taxon>
        <taxon>Nematoda</taxon>
        <taxon>Chromadorea</taxon>
        <taxon>Rhabditida</taxon>
        <taxon>Tylenchina</taxon>
        <taxon>Tylenchomorpha</taxon>
        <taxon>Tylenchoidea</taxon>
        <taxon>Meloidogynidae</taxon>
        <taxon>Meloidogyninae</taxon>
        <taxon>Meloidogyne</taxon>
    </lineage>
</organism>
<dbReference type="GO" id="GO:0008173">
    <property type="term" value="F:RNA methyltransferase activity"/>
    <property type="evidence" value="ECO:0007669"/>
    <property type="project" value="UniProtKB-UniRule"/>
</dbReference>
<dbReference type="Gene3D" id="3.40.50.150">
    <property type="entry name" value="Vaccinia Virus protein VP39"/>
    <property type="match status" value="1"/>
</dbReference>
<feature type="domain" description="Bin3-type SAM" evidence="8">
    <location>
        <begin position="58"/>
        <end position="274"/>
    </location>
</feature>
<reference evidence="9 10" key="1">
    <citation type="submission" date="2020-08" db="EMBL/GenBank/DDBJ databases">
        <authorList>
            <person name="Koutsovoulos G."/>
            <person name="Danchin GJ E."/>
        </authorList>
    </citation>
    <scope>NUCLEOTIDE SEQUENCE [LARGE SCALE GENOMIC DNA]</scope>
</reference>
<dbReference type="GO" id="GO:0017069">
    <property type="term" value="F:snRNA binding"/>
    <property type="evidence" value="ECO:0007669"/>
    <property type="project" value="TreeGrafter"/>
</dbReference>
<evidence type="ECO:0000256" key="4">
    <source>
        <dbReference type="ARBA" id="ARBA00022691"/>
    </source>
</evidence>
<dbReference type="PANTHER" id="PTHR12315">
    <property type="entry name" value="BICOID-INTERACTING PROTEIN RELATED"/>
    <property type="match status" value="1"/>
</dbReference>
<evidence type="ECO:0000259" key="8">
    <source>
        <dbReference type="PROSITE" id="PS51515"/>
    </source>
</evidence>
<evidence type="ECO:0000313" key="10">
    <source>
        <dbReference type="Proteomes" id="UP000580250"/>
    </source>
</evidence>
<feature type="compositionally biased region" description="Low complexity" evidence="7">
    <location>
        <begin position="7"/>
        <end position="28"/>
    </location>
</feature>
<dbReference type="Pfam" id="PF06859">
    <property type="entry name" value="Bin3"/>
    <property type="match status" value="1"/>
</dbReference>
<evidence type="ECO:0000256" key="6">
    <source>
        <dbReference type="RuleBase" id="RU367087"/>
    </source>
</evidence>
<evidence type="ECO:0000256" key="5">
    <source>
        <dbReference type="PROSITE-ProRule" id="PRU00848"/>
    </source>
</evidence>
<dbReference type="GO" id="GO:0032259">
    <property type="term" value="P:methylation"/>
    <property type="evidence" value="ECO:0007669"/>
    <property type="project" value="UniProtKB-KW"/>
</dbReference>